<dbReference type="InterPro" id="IPR021787">
    <property type="entry name" value="DUF3352"/>
</dbReference>
<keyword evidence="1" id="KW-0812">Transmembrane</keyword>
<comment type="caution">
    <text evidence="2">The sequence shown here is derived from an EMBL/GenBank/DDBJ whole genome shotgun (WGS) entry which is preliminary data.</text>
</comment>
<evidence type="ECO:0008006" key="4">
    <source>
        <dbReference type="Google" id="ProtNLM"/>
    </source>
</evidence>
<evidence type="ECO:0000313" key="3">
    <source>
        <dbReference type="Proteomes" id="UP000220527"/>
    </source>
</evidence>
<keyword evidence="1" id="KW-0472">Membrane</keyword>
<dbReference type="OrthoDB" id="138967at2"/>
<gene>
    <name evidence="2" type="ORF">CJ255_09680</name>
</gene>
<sequence>MTTPEATAKAAGFGGAKVLIIGMLVVGVLVLSTGLVGAGYLTWQYMTQRPDTIPRILAAETHVFAAVTPSLADLPQIIRLQQAFPDDDQVVPSSADEPVTNQLAEALGVNFEQDIAPWLGTEIAWALNRALLDAVPNVGAIDRPNLDDADEMILIFTSRNNGQAQAFLDKQRQHRESQGMQFAVEELQGVQIYARQGGGPSEVLDAFALVRDYVIFAGSPELIRGIVTRDPSSNATLEANPNFQKVRAALPNDRLGYLYVAGAPLLEIFGEQGFDLPLTLERQQADQRAIVAALHGLGFAISAYADGIAFDAVASLDRSQLGSGSQALLAQFEHPIQTQRIGRISDASATLVAFAIPPSFKASVLDGIREQPGGERQLQEFEREFGFSLEDDLLAWFYGEAQLVLLPRVESDLPMTGYFALKTEQISLAEQGIAKILRSLEMMLGFMGDFQFEQREIGGSSWQIIEPMPGVQLGQAFVNDEFVLGVGAEAISAATSPASSFSQQHTYQAATRQQPNPLGSMLYINMPVAVNLSRHLGFYDPDLRERMQPIRAMAFSASPGFNAEGVATARLFIVIAAE</sequence>
<name>A0A2A6RK31_9CHLR</name>
<dbReference type="AlphaFoldDB" id="A0A2A6RK31"/>
<accession>A0A2A6RK31</accession>
<dbReference type="EMBL" id="NQWI01000035">
    <property type="protein sequence ID" value="PDW03246.1"/>
    <property type="molecule type" value="Genomic_DNA"/>
</dbReference>
<protein>
    <recommendedName>
        <fullName evidence="4">DUF3352 domain-containing protein</fullName>
    </recommendedName>
</protein>
<reference evidence="3" key="1">
    <citation type="submission" date="2017-08" db="EMBL/GenBank/DDBJ databases">
        <authorList>
            <person name="Grouzdev D.S."/>
            <person name="Gaisin V.A."/>
            <person name="Rysina M.S."/>
            <person name="Gorlenko V.M."/>
        </authorList>
    </citation>
    <scope>NUCLEOTIDE SEQUENCE [LARGE SCALE GENOMIC DNA]</scope>
    <source>
        <strain evidence="3">Kir15-3F</strain>
    </source>
</reference>
<organism evidence="2 3">
    <name type="scientific">Candidatus Viridilinea mediisalina</name>
    <dbReference type="NCBI Taxonomy" id="2024553"/>
    <lineage>
        <taxon>Bacteria</taxon>
        <taxon>Bacillati</taxon>
        <taxon>Chloroflexota</taxon>
        <taxon>Chloroflexia</taxon>
        <taxon>Chloroflexales</taxon>
        <taxon>Chloroflexineae</taxon>
        <taxon>Oscillochloridaceae</taxon>
        <taxon>Candidatus Viridilinea</taxon>
    </lineage>
</organism>
<evidence type="ECO:0000256" key="1">
    <source>
        <dbReference type="SAM" id="Phobius"/>
    </source>
</evidence>
<evidence type="ECO:0000313" key="2">
    <source>
        <dbReference type="EMBL" id="PDW03246.1"/>
    </source>
</evidence>
<dbReference type="Pfam" id="PF11832">
    <property type="entry name" value="DUF3352"/>
    <property type="match status" value="1"/>
</dbReference>
<keyword evidence="1" id="KW-1133">Transmembrane helix</keyword>
<proteinExistence type="predicted"/>
<dbReference type="RefSeq" id="WP_097643904.1">
    <property type="nucleotide sequence ID" value="NZ_NQWI01000035.1"/>
</dbReference>
<dbReference type="Proteomes" id="UP000220527">
    <property type="component" value="Unassembled WGS sequence"/>
</dbReference>
<keyword evidence="3" id="KW-1185">Reference proteome</keyword>
<feature type="transmembrane region" description="Helical" evidence="1">
    <location>
        <begin position="18"/>
        <end position="43"/>
    </location>
</feature>